<organism evidence="1 2">
    <name type="scientific">Armillaria gallica</name>
    <name type="common">Bulbous honey fungus</name>
    <name type="synonym">Armillaria bulbosa</name>
    <dbReference type="NCBI Taxonomy" id="47427"/>
    <lineage>
        <taxon>Eukaryota</taxon>
        <taxon>Fungi</taxon>
        <taxon>Dikarya</taxon>
        <taxon>Basidiomycota</taxon>
        <taxon>Agaricomycotina</taxon>
        <taxon>Agaricomycetes</taxon>
        <taxon>Agaricomycetidae</taxon>
        <taxon>Agaricales</taxon>
        <taxon>Marasmiineae</taxon>
        <taxon>Physalacriaceae</taxon>
        <taxon>Armillaria</taxon>
    </lineage>
</organism>
<sequence>MPFHYISPQVKLAAMCLYDAGHLDRGQICDAMDFMDFSVRIFFHIHALWLETGDVVAHRVGIPGQPCKLHCEDINYLLELIRFNPDFFLDELLDLLDSNHLVAVHFTTIAWELEWQGVSRKQLRKIAVEHKPHLRADFIRQMAQYEPEQIGCMDEMHKDERTLSHRRQRSWKVVEGSMTRELFLGYLENTVVSGQSLIMSYLF</sequence>
<dbReference type="EMBL" id="KZ293726">
    <property type="protein sequence ID" value="PBK81680.1"/>
    <property type="molecule type" value="Genomic_DNA"/>
</dbReference>
<keyword evidence="2" id="KW-1185">Reference proteome</keyword>
<name>A0A2H3CII7_ARMGA</name>
<dbReference type="OrthoDB" id="2994945at2759"/>
<dbReference type="InParanoid" id="A0A2H3CII7"/>
<dbReference type="OMA" id="ERTICRR"/>
<gene>
    <name evidence="1" type="ORF">ARMGADRAFT_947808</name>
</gene>
<proteinExistence type="predicted"/>
<dbReference type="STRING" id="47427.A0A2H3CII7"/>
<dbReference type="InterPro" id="IPR009057">
    <property type="entry name" value="Homeodomain-like_sf"/>
</dbReference>
<protein>
    <submittedName>
        <fullName evidence="1">Uncharacterized protein</fullName>
    </submittedName>
</protein>
<dbReference type="SUPFAM" id="SSF46689">
    <property type="entry name" value="Homeodomain-like"/>
    <property type="match status" value="1"/>
</dbReference>
<evidence type="ECO:0000313" key="1">
    <source>
        <dbReference type="EMBL" id="PBK81680.1"/>
    </source>
</evidence>
<dbReference type="Proteomes" id="UP000217790">
    <property type="component" value="Unassembled WGS sequence"/>
</dbReference>
<evidence type="ECO:0000313" key="2">
    <source>
        <dbReference type="Proteomes" id="UP000217790"/>
    </source>
</evidence>
<dbReference type="AlphaFoldDB" id="A0A2H3CII7"/>
<reference evidence="2" key="1">
    <citation type="journal article" date="2017" name="Nat. Ecol. Evol.">
        <title>Genome expansion and lineage-specific genetic innovations in the forest pathogenic fungi Armillaria.</title>
        <authorList>
            <person name="Sipos G."/>
            <person name="Prasanna A.N."/>
            <person name="Walter M.C."/>
            <person name="O'Connor E."/>
            <person name="Balint B."/>
            <person name="Krizsan K."/>
            <person name="Kiss B."/>
            <person name="Hess J."/>
            <person name="Varga T."/>
            <person name="Slot J."/>
            <person name="Riley R."/>
            <person name="Boka B."/>
            <person name="Rigling D."/>
            <person name="Barry K."/>
            <person name="Lee J."/>
            <person name="Mihaltcheva S."/>
            <person name="LaButti K."/>
            <person name="Lipzen A."/>
            <person name="Waldron R."/>
            <person name="Moloney N.M."/>
            <person name="Sperisen C."/>
            <person name="Kredics L."/>
            <person name="Vagvoelgyi C."/>
            <person name="Patrignani A."/>
            <person name="Fitzpatrick D."/>
            <person name="Nagy I."/>
            <person name="Doyle S."/>
            <person name="Anderson J.B."/>
            <person name="Grigoriev I.V."/>
            <person name="Gueldener U."/>
            <person name="Muensterkoetter M."/>
            <person name="Nagy L.G."/>
        </authorList>
    </citation>
    <scope>NUCLEOTIDE SEQUENCE [LARGE SCALE GENOMIC DNA]</scope>
    <source>
        <strain evidence="2">Ar21-2</strain>
    </source>
</reference>
<accession>A0A2H3CII7</accession>